<proteinExistence type="predicted"/>
<evidence type="ECO:0000256" key="1">
    <source>
        <dbReference type="SAM" id="MobiDB-lite"/>
    </source>
</evidence>
<dbReference type="EMBL" id="CAFBON010000173">
    <property type="protein sequence ID" value="CAB4998067.1"/>
    <property type="molecule type" value="Genomic_DNA"/>
</dbReference>
<gene>
    <name evidence="2" type="ORF">UFOPK3954_01576</name>
</gene>
<evidence type="ECO:0000313" key="2">
    <source>
        <dbReference type="EMBL" id="CAB4998067.1"/>
    </source>
</evidence>
<dbReference type="AlphaFoldDB" id="A0A6J7NYG0"/>
<feature type="compositionally biased region" description="Polar residues" evidence="1">
    <location>
        <begin position="75"/>
        <end position="86"/>
    </location>
</feature>
<name>A0A6J7NYG0_9ZZZZ</name>
<reference evidence="2" key="1">
    <citation type="submission" date="2020-05" db="EMBL/GenBank/DDBJ databases">
        <authorList>
            <person name="Chiriac C."/>
            <person name="Salcher M."/>
            <person name="Ghai R."/>
            <person name="Kavagutti S V."/>
        </authorList>
    </citation>
    <scope>NUCLEOTIDE SEQUENCE</scope>
</reference>
<sequence length="86" mass="9109">MPAPRMATAPTLQIPAITALLGRRLAAKMKPKIVTRDATAMNSTGPTVLSERSMMREKAKMSEPSPTAARIGISSGCSMNPRTALL</sequence>
<organism evidence="2">
    <name type="scientific">freshwater metagenome</name>
    <dbReference type="NCBI Taxonomy" id="449393"/>
    <lineage>
        <taxon>unclassified sequences</taxon>
        <taxon>metagenomes</taxon>
        <taxon>ecological metagenomes</taxon>
    </lineage>
</organism>
<accession>A0A6J7NYG0</accession>
<feature type="region of interest" description="Disordered" evidence="1">
    <location>
        <begin position="59"/>
        <end position="86"/>
    </location>
</feature>
<protein>
    <submittedName>
        <fullName evidence="2">Unannotated protein</fullName>
    </submittedName>
</protein>